<protein>
    <submittedName>
        <fullName evidence="1">Uncharacterized protein</fullName>
    </submittedName>
</protein>
<evidence type="ECO:0000313" key="1">
    <source>
        <dbReference type="EMBL" id="WKD50564.1"/>
    </source>
</evidence>
<accession>A0ABY9EG64</accession>
<proteinExistence type="predicted"/>
<evidence type="ECO:0000313" key="2">
    <source>
        <dbReference type="Proteomes" id="UP001321520"/>
    </source>
</evidence>
<name>A0ABY9EG64_9GAMM</name>
<dbReference type="RefSeq" id="WP_301416974.1">
    <property type="nucleotide sequence ID" value="NZ_CP098023.1"/>
</dbReference>
<keyword evidence="2" id="KW-1185">Reference proteome</keyword>
<sequence length="93" mass="9834">MAGQLRLHAVGVARLRSRRGAADAAMESGVSLIPYSSCAGHPLPDTLWQGARAGGGILSRLIAYFYCACACRFESIAPGTDKLNCTYNEVSIT</sequence>
<dbReference type="Proteomes" id="UP001321520">
    <property type="component" value="Chromosome"/>
</dbReference>
<gene>
    <name evidence="1" type="ORF">M8T91_03820</name>
</gene>
<dbReference type="EMBL" id="CP098023">
    <property type="protein sequence ID" value="WKD50564.1"/>
    <property type="molecule type" value="Genomic_DNA"/>
</dbReference>
<reference evidence="1 2" key="1">
    <citation type="submission" date="2022-05" db="EMBL/GenBank/DDBJ databases">
        <title>Microbulbifer sp. nov., isolated from sponge.</title>
        <authorList>
            <person name="Gao L."/>
        </authorList>
    </citation>
    <scope>NUCLEOTIDE SEQUENCE [LARGE SCALE GENOMIC DNA]</scope>
    <source>
        <strain evidence="1 2">MI-G</strain>
    </source>
</reference>
<organism evidence="1 2">
    <name type="scientific">Microbulbifer spongiae</name>
    <dbReference type="NCBI Taxonomy" id="2944933"/>
    <lineage>
        <taxon>Bacteria</taxon>
        <taxon>Pseudomonadati</taxon>
        <taxon>Pseudomonadota</taxon>
        <taxon>Gammaproteobacteria</taxon>
        <taxon>Cellvibrionales</taxon>
        <taxon>Microbulbiferaceae</taxon>
        <taxon>Microbulbifer</taxon>
    </lineage>
</organism>